<evidence type="ECO:0000313" key="2">
    <source>
        <dbReference type="EMBL" id="KJH40201.1"/>
    </source>
</evidence>
<reference evidence="3" key="2">
    <citation type="journal article" date="2016" name="Sci. Rep.">
        <title>Dictyocaulus viviparus genome, variome and transcriptome elucidate lungworm biology and support future intervention.</title>
        <authorList>
            <person name="McNulty S.N."/>
            <person name="Strube C."/>
            <person name="Rosa B.A."/>
            <person name="Martin J.C."/>
            <person name="Tyagi R."/>
            <person name="Choi Y.J."/>
            <person name="Wang Q."/>
            <person name="Hallsworth Pepin K."/>
            <person name="Zhang X."/>
            <person name="Ozersky P."/>
            <person name="Wilson R.K."/>
            <person name="Sternberg P.W."/>
            <person name="Gasser R.B."/>
            <person name="Mitreva M."/>
        </authorList>
    </citation>
    <scope>NUCLEOTIDE SEQUENCE [LARGE SCALE GENOMIC DNA]</scope>
    <source>
        <strain evidence="3">HannoverDv2000</strain>
    </source>
</reference>
<evidence type="ECO:0000256" key="1">
    <source>
        <dbReference type="SAM" id="Phobius"/>
    </source>
</evidence>
<dbReference type="EMBL" id="KN717561">
    <property type="protein sequence ID" value="KJH40201.1"/>
    <property type="molecule type" value="Genomic_DNA"/>
</dbReference>
<feature type="transmembrane region" description="Helical" evidence="1">
    <location>
        <begin position="121"/>
        <end position="149"/>
    </location>
</feature>
<reference evidence="2 3" key="1">
    <citation type="submission" date="2013-11" db="EMBL/GenBank/DDBJ databases">
        <title>Draft genome of the bovine lungworm Dictyocaulus viviparus.</title>
        <authorList>
            <person name="Mitreva M."/>
        </authorList>
    </citation>
    <scope>NUCLEOTIDE SEQUENCE [LARGE SCALE GENOMIC DNA]</scope>
    <source>
        <strain evidence="2 3">HannoverDv2000</strain>
    </source>
</reference>
<keyword evidence="1" id="KW-0812">Transmembrane</keyword>
<sequence>MIHIKKCAYGVAAFYASVILSNLLLRLYKSDEVQWNWQLLFLVSDILAVVCLVYGLARERAAFLQPFTIISIITVSFCVLLTAFYLMAAFNPQSFAREQIEILIAGQIKSISKHFSVTSNTVLLCAALIGTLIYGSTVIVHSWFMIIVVRCAQHFRMKQPSEVNLNLRVT</sequence>
<accession>A0A0D8XCQ0</accession>
<name>A0A0D8XCQ0_DICVI</name>
<dbReference type="PANTHER" id="PTHR34851">
    <property type="entry name" value="PROTEIN CBG05235-RELATED"/>
    <property type="match status" value="1"/>
</dbReference>
<dbReference type="Proteomes" id="UP000053766">
    <property type="component" value="Unassembled WGS sequence"/>
</dbReference>
<evidence type="ECO:0000313" key="3">
    <source>
        <dbReference type="Proteomes" id="UP000053766"/>
    </source>
</evidence>
<dbReference type="PANTHER" id="PTHR34851:SF2">
    <property type="entry name" value="PROTEIN CBG16728"/>
    <property type="match status" value="1"/>
</dbReference>
<organism evidence="2 3">
    <name type="scientific">Dictyocaulus viviparus</name>
    <name type="common">Bovine lungworm</name>
    <dbReference type="NCBI Taxonomy" id="29172"/>
    <lineage>
        <taxon>Eukaryota</taxon>
        <taxon>Metazoa</taxon>
        <taxon>Ecdysozoa</taxon>
        <taxon>Nematoda</taxon>
        <taxon>Chromadorea</taxon>
        <taxon>Rhabditida</taxon>
        <taxon>Rhabditina</taxon>
        <taxon>Rhabditomorpha</taxon>
        <taxon>Strongyloidea</taxon>
        <taxon>Metastrongylidae</taxon>
        <taxon>Dictyocaulus</taxon>
    </lineage>
</organism>
<dbReference type="OrthoDB" id="5833548at2759"/>
<keyword evidence="1" id="KW-1133">Transmembrane helix</keyword>
<protein>
    <submittedName>
        <fullName evidence="2">Uncharacterized protein</fullName>
    </submittedName>
</protein>
<feature type="transmembrane region" description="Helical" evidence="1">
    <location>
        <begin position="69"/>
        <end position="88"/>
    </location>
</feature>
<feature type="transmembrane region" description="Helical" evidence="1">
    <location>
        <begin position="7"/>
        <end position="25"/>
    </location>
</feature>
<dbReference type="AlphaFoldDB" id="A0A0D8XCQ0"/>
<gene>
    <name evidence="2" type="ORF">DICVIV_13859</name>
</gene>
<keyword evidence="3" id="KW-1185">Reference proteome</keyword>
<keyword evidence="1" id="KW-0472">Membrane</keyword>
<feature type="transmembrane region" description="Helical" evidence="1">
    <location>
        <begin position="37"/>
        <end position="57"/>
    </location>
</feature>
<proteinExistence type="predicted"/>